<dbReference type="SUPFAM" id="SSF158442">
    <property type="entry name" value="DsbB-like"/>
    <property type="match status" value="1"/>
</dbReference>
<dbReference type="InterPro" id="IPR023380">
    <property type="entry name" value="DsbB-like_sf"/>
</dbReference>
<dbReference type="RefSeq" id="WP_256028896.1">
    <property type="nucleotide sequence ID" value="NZ_JAHLKM010000004.1"/>
</dbReference>
<evidence type="ECO:0000256" key="9">
    <source>
        <dbReference type="ARBA" id="ARBA00023157"/>
    </source>
</evidence>
<evidence type="ECO:0000313" key="13">
    <source>
        <dbReference type="EMBL" id="MCQ4332941.1"/>
    </source>
</evidence>
<evidence type="ECO:0000256" key="12">
    <source>
        <dbReference type="SAM" id="Phobius"/>
    </source>
</evidence>
<evidence type="ECO:0000256" key="5">
    <source>
        <dbReference type="ARBA" id="ARBA00022982"/>
    </source>
</evidence>
<dbReference type="PANTHER" id="PTHR43469:SF1">
    <property type="entry name" value="SPBETA PROPHAGE-DERIVED DISULFIDE BOND FORMATION PROTEIN B"/>
    <property type="match status" value="1"/>
</dbReference>
<feature type="transmembrane region" description="Helical" evidence="12">
    <location>
        <begin position="42"/>
        <end position="60"/>
    </location>
</feature>
<keyword evidence="6 12" id="KW-1133">Transmembrane helix</keyword>
<keyword evidence="7" id="KW-0560">Oxidoreductase</keyword>
<reference evidence="13" key="1">
    <citation type="journal article" date="2023" name="Front. Microbiol.">
        <title>Genomic-based phylogenetic and metabolic analyses of the genus Natronomonas, and description of Natronomonas aquatica sp. nov.</title>
        <authorList>
            <person name="Garcia-Roldan A."/>
            <person name="Duran-Viseras A."/>
            <person name="de la Haba R.R."/>
            <person name="Corral P."/>
            <person name="Sanchez-Porro C."/>
            <person name="Ventosa A."/>
        </authorList>
    </citation>
    <scope>NUCLEOTIDE SEQUENCE</scope>
    <source>
        <strain evidence="13">F2-12</strain>
    </source>
</reference>
<keyword evidence="14" id="KW-1185">Reference proteome</keyword>
<dbReference type="GO" id="GO:0015035">
    <property type="term" value="F:protein-disulfide reductase activity"/>
    <property type="evidence" value="ECO:0007669"/>
    <property type="project" value="InterPro"/>
</dbReference>
<dbReference type="EMBL" id="JAHLKM010000004">
    <property type="protein sequence ID" value="MCQ4332941.1"/>
    <property type="molecule type" value="Genomic_DNA"/>
</dbReference>
<evidence type="ECO:0000256" key="1">
    <source>
        <dbReference type="ARBA" id="ARBA00004141"/>
    </source>
</evidence>
<accession>A0A9R1CSR4</accession>
<proteinExistence type="inferred from homology"/>
<dbReference type="InterPro" id="IPR003752">
    <property type="entry name" value="DiS_bond_form_DsbB/BdbC"/>
</dbReference>
<dbReference type="InterPro" id="IPR012187">
    <property type="entry name" value="Disulphide_bond_form_BdbC"/>
</dbReference>
<comment type="subcellular location">
    <subcellularLocation>
        <location evidence="1">Membrane</location>
        <topology evidence="1">Multi-pass membrane protein</topology>
    </subcellularLocation>
</comment>
<evidence type="ECO:0000256" key="6">
    <source>
        <dbReference type="ARBA" id="ARBA00022989"/>
    </source>
</evidence>
<comment type="similarity">
    <text evidence="2">Belongs to the DsbB family. BdbC subfamily.</text>
</comment>
<comment type="caution">
    <text evidence="13">The sequence shown here is derived from an EMBL/GenBank/DDBJ whole genome shotgun (WGS) entry which is preliminary data.</text>
</comment>
<feature type="transmembrane region" description="Helical" evidence="12">
    <location>
        <begin position="67"/>
        <end position="87"/>
    </location>
</feature>
<keyword evidence="10" id="KW-0143">Chaperone</keyword>
<sequence>MKHSLTETRSILLVCALIASVATGGSLYFSEVMGLYPCDLCWIQRIAMYPLVVVFAVAAYEDRLAVWRTALPLSVGGGLVAAYHSVIQLTPASSCSVGGCGNVQFELFGMLSIPNLSLSAFAIITAVFAVSVVRERR</sequence>
<keyword evidence="4 12" id="KW-0812">Transmembrane</keyword>
<evidence type="ECO:0000313" key="14">
    <source>
        <dbReference type="Proteomes" id="UP001139494"/>
    </source>
</evidence>
<evidence type="ECO:0000256" key="11">
    <source>
        <dbReference type="ARBA" id="ARBA00023284"/>
    </source>
</evidence>
<evidence type="ECO:0000256" key="10">
    <source>
        <dbReference type="ARBA" id="ARBA00023186"/>
    </source>
</evidence>
<evidence type="ECO:0000256" key="4">
    <source>
        <dbReference type="ARBA" id="ARBA00022692"/>
    </source>
</evidence>
<dbReference type="AlphaFoldDB" id="A0A9R1CSR4"/>
<keyword evidence="5" id="KW-0249">Electron transport</keyword>
<gene>
    <name evidence="13" type="ORF">KM295_05395</name>
</gene>
<dbReference type="Proteomes" id="UP001139494">
    <property type="component" value="Unassembled WGS sequence"/>
</dbReference>
<dbReference type="Gene3D" id="1.20.1550.10">
    <property type="entry name" value="DsbB-like"/>
    <property type="match status" value="1"/>
</dbReference>
<keyword evidence="8 12" id="KW-0472">Membrane</keyword>
<name>A0A9R1CSR4_9EURY</name>
<evidence type="ECO:0000256" key="2">
    <source>
        <dbReference type="ARBA" id="ARBA00007602"/>
    </source>
</evidence>
<keyword evidence="9" id="KW-1015">Disulfide bond</keyword>
<dbReference type="PANTHER" id="PTHR43469">
    <property type="entry name" value="DISULFIDE FORMATION PROTEIN-RELATED"/>
    <property type="match status" value="1"/>
</dbReference>
<dbReference type="GO" id="GO:0016020">
    <property type="term" value="C:membrane"/>
    <property type="evidence" value="ECO:0007669"/>
    <property type="project" value="UniProtKB-SubCell"/>
</dbReference>
<keyword evidence="3" id="KW-0813">Transport</keyword>
<evidence type="ECO:0000256" key="8">
    <source>
        <dbReference type="ARBA" id="ARBA00023136"/>
    </source>
</evidence>
<evidence type="ECO:0000256" key="3">
    <source>
        <dbReference type="ARBA" id="ARBA00022448"/>
    </source>
</evidence>
<protein>
    <submittedName>
        <fullName evidence="13">Disulfide bond formation protein B</fullName>
    </submittedName>
</protein>
<feature type="transmembrane region" description="Helical" evidence="12">
    <location>
        <begin position="12"/>
        <end position="30"/>
    </location>
</feature>
<dbReference type="Pfam" id="PF02600">
    <property type="entry name" value="DsbB"/>
    <property type="match status" value="1"/>
</dbReference>
<evidence type="ECO:0000256" key="7">
    <source>
        <dbReference type="ARBA" id="ARBA00023002"/>
    </source>
</evidence>
<feature type="transmembrane region" description="Helical" evidence="12">
    <location>
        <begin position="107"/>
        <end position="133"/>
    </location>
</feature>
<dbReference type="PIRSF" id="PIRSF036659">
    <property type="entry name" value="BdbC"/>
    <property type="match status" value="1"/>
</dbReference>
<dbReference type="GO" id="GO:0006457">
    <property type="term" value="P:protein folding"/>
    <property type="evidence" value="ECO:0007669"/>
    <property type="project" value="InterPro"/>
</dbReference>
<organism evidence="13 14">
    <name type="scientific">Natronomonas aquatica</name>
    <dbReference type="NCBI Taxonomy" id="2841590"/>
    <lineage>
        <taxon>Archaea</taxon>
        <taxon>Methanobacteriati</taxon>
        <taxon>Methanobacteriota</taxon>
        <taxon>Stenosarchaea group</taxon>
        <taxon>Halobacteria</taxon>
        <taxon>Halobacteriales</taxon>
        <taxon>Natronomonadaceae</taxon>
        <taxon>Natronomonas</taxon>
    </lineage>
</organism>
<keyword evidence="11" id="KW-0676">Redox-active center</keyword>